<name>A0A0A9ECF0_ARUDO</name>
<accession>A0A0A9ECF0</accession>
<protein>
    <submittedName>
        <fullName evidence="1">Uncharacterized protein</fullName>
    </submittedName>
</protein>
<organism evidence="1">
    <name type="scientific">Arundo donax</name>
    <name type="common">Giant reed</name>
    <name type="synonym">Donax arundinaceus</name>
    <dbReference type="NCBI Taxonomy" id="35708"/>
    <lineage>
        <taxon>Eukaryota</taxon>
        <taxon>Viridiplantae</taxon>
        <taxon>Streptophyta</taxon>
        <taxon>Embryophyta</taxon>
        <taxon>Tracheophyta</taxon>
        <taxon>Spermatophyta</taxon>
        <taxon>Magnoliopsida</taxon>
        <taxon>Liliopsida</taxon>
        <taxon>Poales</taxon>
        <taxon>Poaceae</taxon>
        <taxon>PACMAD clade</taxon>
        <taxon>Arundinoideae</taxon>
        <taxon>Arundineae</taxon>
        <taxon>Arundo</taxon>
    </lineage>
</organism>
<reference evidence="1" key="1">
    <citation type="submission" date="2014-09" db="EMBL/GenBank/DDBJ databases">
        <authorList>
            <person name="Magalhaes I.L.F."/>
            <person name="Oliveira U."/>
            <person name="Santos F.R."/>
            <person name="Vidigal T.H.D.A."/>
            <person name="Brescovit A.D."/>
            <person name="Santos A.J."/>
        </authorList>
    </citation>
    <scope>NUCLEOTIDE SEQUENCE</scope>
    <source>
        <tissue evidence="1">Shoot tissue taken approximately 20 cm above the soil surface</tissue>
    </source>
</reference>
<dbReference type="EMBL" id="GBRH01199466">
    <property type="protein sequence ID" value="JAD98429.1"/>
    <property type="molecule type" value="Transcribed_RNA"/>
</dbReference>
<evidence type="ECO:0000313" key="1">
    <source>
        <dbReference type="EMBL" id="JAD98429.1"/>
    </source>
</evidence>
<sequence>MYKLHSYLSKPQHGRNIAEHVHPQSCLQLKSEAFHLNEDFRADHKQHYLYSRLVQKLSSPQYDCGHMLPCRNHDQ</sequence>
<reference evidence="1" key="2">
    <citation type="journal article" date="2015" name="Data Brief">
        <title>Shoot transcriptome of the giant reed, Arundo donax.</title>
        <authorList>
            <person name="Barrero R.A."/>
            <person name="Guerrero F.D."/>
            <person name="Moolhuijzen P."/>
            <person name="Goolsby J.A."/>
            <person name="Tidwell J."/>
            <person name="Bellgard S.E."/>
            <person name="Bellgard M.I."/>
        </authorList>
    </citation>
    <scope>NUCLEOTIDE SEQUENCE</scope>
    <source>
        <tissue evidence="1">Shoot tissue taken approximately 20 cm above the soil surface</tissue>
    </source>
</reference>
<proteinExistence type="predicted"/>
<dbReference type="AlphaFoldDB" id="A0A0A9ECF0"/>